<feature type="domain" description="ABC transporter" evidence="9">
    <location>
        <begin position="361"/>
        <end position="595"/>
    </location>
</feature>
<keyword evidence="3 8" id="KW-0812">Transmembrane</keyword>
<sequence length="612" mass="68246">MEQDQENDYNQKFNGGVWKRIVKEFAFFKLLFISGFIFSGLEGICAIAQPKITNYVIDVFVKERNLQNFIPVVVLTGVFILFAVLVTFFYIMTIGTVEVKMCNRLRIRCFNHLQSLSLSFYDANSVGSLMSRITSDINKLSELVAWGVSDLLWGFFMLFALIFTMFHDNIKLALIVLTTFPLIIALSIYLRTKILKAQRRVRAVNAQLTAAYNEDIQGAKTTKTLVREELNAKEFFAKTENMKAASIRGILLSSILMPAVQIIGSLGTGLVVFYGGSAVISQTISLGLLVAFLSYVTQFNAPLAGASALFAELISAQAAAERIFALLEEKPDIQDTEAVIKKYGTALNPTEVQRPAIKGTVQFEHVSFWYKESEPVLTDFNLTVQAGETLALVGSTGAGKSTIVNLFCRFYEPKQGSILIDGIDYTEMPETWIHENLGYVLQSPHLFSGTIEENIRYGKLDATEEEIIAAAKLVDAHEFISAMPDGYQTQVGEGGGLLSTGQKQLISFARALVRNPRLFVLDEATSSIDTETEQKIQKAIAAVLKNRTSFVVAHRLSTIRNADKIIVIEKGRMIEAGTHEELLQKKGHYYQLYSMQFLQEKEGLLQNDRDRA</sequence>
<dbReference type="InterPro" id="IPR003593">
    <property type="entry name" value="AAA+_ATPase"/>
</dbReference>
<feature type="transmembrane region" description="Helical" evidence="8">
    <location>
        <begin position="27"/>
        <end position="49"/>
    </location>
</feature>
<evidence type="ECO:0000259" key="9">
    <source>
        <dbReference type="PROSITE" id="PS50893"/>
    </source>
</evidence>
<dbReference type="SUPFAM" id="SSF52540">
    <property type="entry name" value="P-loop containing nucleoside triphosphate hydrolases"/>
    <property type="match status" value="1"/>
</dbReference>
<evidence type="ECO:0000256" key="5">
    <source>
        <dbReference type="ARBA" id="ARBA00022840"/>
    </source>
</evidence>
<comment type="caution">
    <text evidence="11">The sequence shown here is derived from an EMBL/GenBank/DDBJ whole genome shotgun (WGS) entry which is preliminary data.</text>
</comment>
<proteinExistence type="predicted"/>
<dbReference type="Pfam" id="PF00664">
    <property type="entry name" value="ABC_membrane"/>
    <property type="match status" value="1"/>
</dbReference>
<dbReference type="InterPro" id="IPR036640">
    <property type="entry name" value="ABC1_TM_sf"/>
</dbReference>
<evidence type="ECO:0000256" key="8">
    <source>
        <dbReference type="SAM" id="Phobius"/>
    </source>
</evidence>
<keyword evidence="2" id="KW-0813">Transport</keyword>
<evidence type="ECO:0000256" key="6">
    <source>
        <dbReference type="ARBA" id="ARBA00022989"/>
    </source>
</evidence>
<dbReference type="FunFam" id="3.40.50.300:FF:000287">
    <property type="entry name" value="Multidrug ABC transporter ATP-binding protein"/>
    <property type="match status" value="1"/>
</dbReference>
<feature type="transmembrane region" description="Helical" evidence="8">
    <location>
        <begin position="250"/>
        <end position="273"/>
    </location>
</feature>
<dbReference type="Proteomes" id="UP000014634">
    <property type="component" value="Unassembled WGS sequence"/>
</dbReference>
<protein>
    <recommendedName>
        <fullName evidence="13">ABC transporter ATP-binding protein</fullName>
    </recommendedName>
</protein>
<dbReference type="EMBL" id="ATFE01000007">
    <property type="protein sequence ID" value="EPF29059.1"/>
    <property type="molecule type" value="Genomic_DNA"/>
</dbReference>
<dbReference type="GO" id="GO:0005886">
    <property type="term" value="C:plasma membrane"/>
    <property type="evidence" value="ECO:0007669"/>
    <property type="project" value="UniProtKB-SubCell"/>
</dbReference>
<reference evidence="11 12" key="1">
    <citation type="submission" date="2013-04" db="EMBL/GenBank/DDBJ databases">
        <title>The Genome Sequence of Treponema medium ATCC 700293.</title>
        <authorList>
            <consortium name="The Broad Institute Genomics Platform"/>
            <person name="Earl A."/>
            <person name="Ward D."/>
            <person name="Feldgarden M."/>
            <person name="Gevers D."/>
            <person name="Leonetti C."/>
            <person name="Blanton J.M."/>
            <person name="Dewhirst F.E."/>
            <person name="Izard J."/>
            <person name="Walker B."/>
            <person name="Young S."/>
            <person name="Zeng Q."/>
            <person name="Gargeya S."/>
            <person name="Fitzgerald M."/>
            <person name="Haas B."/>
            <person name="Abouelleil A."/>
            <person name="Allen A.W."/>
            <person name="Alvarado L."/>
            <person name="Arachchi H.M."/>
            <person name="Berlin A.M."/>
            <person name="Chapman S.B."/>
            <person name="Gainer-Dewar J."/>
            <person name="Goldberg J."/>
            <person name="Griggs A."/>
            <person name="Gujja S."/>
            <person name="Hansen M."/>
            <person name="Howarth C."/>
            <person name="Imamovic A."/>
            <person name="Ireland A."/>
            <person name="Larimer J."/>
            <person name="McCowan C."/>
            <person name="Murphy C."/>
            <person name="Pearson M."/>
            <person name="Poon T.W."/>
            <person name="Priest M."/>
            <person name="Roberts A."/>
            <person name="Saif S."/>
            <person name="Shea T."/>
            <person name="Sisk P."/>
            <person name="Sykes S."/>
            <person name="Wortman J."/>
            <person name="Nusbaum C."/>
            <person name="Birren B."/>
        </authorList>
    </citation>
    <scope>NUCLEOTIDE SEQUENCE [LARGE SCALE GENOMIC DNA]</scope>
    <source>
        <strain evidence="11 12">ATCC 700293</strain>
    </source>
</reference>
<dbReference type="Gene3D" id="3.40.50.300">
    <property type="entry name" value="P-loop containing nucleotide triphosphate hydrolases"/>
    <property type="match status" value="1"/>
</dbReference>
<keyword evidence="6 8" id="KW-1133">Transmembrane helix</keyword>
<evidence type="ECO:0000259" key="10">
    <source>
        <dbReference type="PROSITE" id="PS50929"/>
    </source>
</evidence>
<evidence type="ECO:0008006" key="13">
    <source>
        <dbReference type="Google" id="ProtNLM"/>
    </source>
</evidence>
<accession>A0AA87NS35</accession>
<dbReference type="PANTHER" id="PTHR43394:SF1">
    <property type="entry name" value="ATP-BINDING CASSETTE SUB-FAMILY B MEMBER 10, MITOCHONDRIAL"/>
    <property type="match status" value="1"/>
</dbReference>
<comment type="subcellular location">
    <subcellularLocation>
        <location evidence="1">Cell membrane</location>
        <topology evidence="1">Multi-pass membrane protein</topology>
    </subcellularLocation>
</comment>
<evidence type="ECO:0000313" key="11">
    <source>
        <dbReference type="EMBL" id="EPF29059.1"/>
    </source>
</evidence>
<dbReference type="RefSeq" id="WP_016523015.1">
    <property type="nucleotide sequence ID" value="NZ_KE332517.1"/>
</dbReference>
<dbReference type="InterPro" id="IPR027417">
    <property type="entry name" value="P-loop_NTPase"/>
</dbReference>
<keyword evidence="4" id="KW-0547">Nucleotide-binding</keyword>
<dbReference type="SUPFAM" id="SSF90123">
    <property type="entry name" value="ABC transporter transmembrane region"/>
    <property type="match status" value="1"/>
</dbReference>
<dbReference type="CDD" id="cd03254">
    <property type="entry name" value="ABCC_Glucan_exporter_like"/>
    <property type="match status" value="1"/>
</dbReference>
<dbReference type="AlphaFoldDB" id="A0AA87NS35"/>
<dbReference type="Gene3D" id="1.20.1560.10">
    <property type="entry name" value="ABC transporter type 1, transmembrane domain"/>
    <property type="match status" value="1"/>
</dbReference>
<feature type="transmembrane region" description="Helical" evidence="8">
    <location>
        <begin position="143"/>
        <end position="166"/>
    </location>
</feature>
<keyword evidence="7 8" id="KW-0472">Membrane</keyword>
<dbReference type="GO" id="GO:0016887">
    <property type="term" value="F:ATP hydrolysis activity"/>
    <property type="evidence" value="ECO:0007669"/>
    <property type="project" value="InterPro"/>
</dbReference>
<dbReference type="InterPro" id="IPR011527">
    <property type="entry name" value="ABC1_TM_dom"/>
</dbReference>
<dbReference type="SMART" id="SM00382">
    <property type="entry name" value="AAA"/>
    <property type="match status" value="1"/>
</dbReference>
<dbReference type="Pfam" id="PF00005">
    <property type="entry name" value="ABC_tran"/>
    <property type="match status" value="1"/>
</dbReference>
<dbReference type="InterPro" id="IPR003439">
    <property type="entry name" value="ABC_transporter-like_ATP-bd"/>
</dbReference>
<gene>
    <name evidence="11" type="ORF">HMPREF9195_01056</name>
</gene>
<feature type="domain" description="ABC transmembrane type-1" evidence="10">
    <location>
        <begin position="35"/>
        <end position="315"/>
    </location>
</feature>
<dbReference type="PROSITE" id="PS50893">
    <property type="entry name" value="ABC_TRANSPORTER_2"/>
    <property type="match status" value="1"/>
</dbReference>
<dbReference type="PANTHER" id="PTHR43394">
    <property type="entry name" value="ATP-DEPENDENT PERMEASE MDL1, MITOCHONDRIAL"/>
    <property type="match status" value="1"/>
</dbReference>
<keyword evidence="5" id="KW-0067">ATP-binding</keyword>
<evidence type="ECO:0000256" key="3">
    <source>
        <dbReference type="ARBA" id="ARBA00022692"/>
    </source>
</evidence>
<organism evidence="11 12">
    <name type="scientific">Treponema medium ATCC 700293</name>
    <dbReference type="NCBI Taxonomy" id="1125700"/>
    <lineage>
        <taxon>Bacteria</taxon>
        <taxon>Pseudomonadati</taxon>
        <taxon>Spirochaetota</taxon>
        <taxon>Spirochaetia</taxon>
        <taxon>Spirochaetales</taxon>
        <taxon>Treponemataceae</taxon>
        <taxon>Treponema</taxon>
    </lineage>
</organism>
<feature type="transmembrane region" description="Helical" evidence="8">
    <location>
        <begin position="69"/>
        <end position="91"/>
    </location>
</feature>
<dbReference type="GO" id="GO:0005524">
    <property type="term" value="F:ATP binding"/>
    <property type="evidence" value="ECO:0007669"/>
    <property type="project" value="UniProtKB-KW"/>
</dbReference>
<evidence type="ECO:0000313" key="12">
    <source>
        <dbReference type="Proteomes" id="UP000014634"/>
    </source>
</evidence>
<evidence type="ECO:0000256" key="4">
    <source>
        <dbReference type="ARBA" id="ARBA00022741"/>
    </source>
</evidence>
<dbReference type="InterPro" id="IPR039421">
    <property type="entry name" value="Type_1_exporter"/>
</dbReference>
<evidence type="ECO:0000256" key="1">
    <source>
        <dbReference type="ARBA" id="ARBA00004651"/>
    </source>
</evidence>
<dbReference type="CDD" id="cd18540">
    <property type="entry name" value="ABC_6TM_exporter_like"/>
    <property type="match status" value="1"/>
</dbReference>
<dbReference type="GO" id="GO:0015421">
    <property type="term" value="F:ABC-type oligopeptide transporter activity"/>
    <property type="evidence" value="ECO:0007669"/>
    <property type="project" value="TreeGrafter"/>
</dbReference>
<dbReference type="PROSITE" id="PS50929">
    <property type="entry name" value="ABC_TM1F"/>
    <property type="match status" value="1"/>
</dbReference>
<name>A0AA87NS35_TREMD</name>
<feature type="transmembrane region" description="Helical" evidence="8">
    <location>
        <begin position="172"/>
        <end position="190"/>
    </location>
</feature>
<evidence type="ECO:0000256" key="2">
    <source>
        <dbReference type="ARBA" id="ARBA00022448"/>
    </source>
</evidence>
<evidence type="ECO:0000256" key="7">
    <source>
        <dbReference type="ARBA" id="ARBA00023136"/>
    </source>
</evidence>